<dbReference type="Proteomes" id="UP000248311">
    <property type="component" value="Unassembled WGS sequence"/>
</dbReference>
<evidence type="ECO:0000313" key="2">
    <source>
        <dbReference type="EMBL" id="PYE84045.1"/>
    </source>
</evidence>
<dbReference type="SMART" id="SM00564">
    <property type="entry name" value="PQQ"/>
    <property type="match status" value="6"/>
</dbReference>
<comment type="caution">
    <text evidence="2">The sequence shown here is derived from an EMBL/GenBank/DDBJ whole genome shotgun (WGS) entry which is preliminary data.</text>
</comment>
<keyword evidence="3" id="KW-1185">Reference proteome</keyword>
<organism evidence="2 3">
    <name type="scientific">Pseudoroseicyclus aestuarii</name>
    <dbReference type="NCBI Taxonomy" id="1795041"/>
    <lineage>
        <taxon>Bacteria</taxon>
        <taxon>Pseudomonadati</taxon>
        <taxon>Pseudomonadota</taxon>
        <taxon>Alphaproteobacteria</taxon>
        <taxon>Rhodobacterales</taxon>
        <taxon>Paracoccaceae</taxon>
        <taxon>Pseudoroseicyclus</taxon>
    </lineage>
</organism>
<dbReference type="OrthoDB" id="5290752at2"/>
<dbReference type="InterPro" id="IPR015943">
    <property type="entry name" value="WD40/YVTN_repeat-like_dom_sf"/>
</dbReference>
<gene>
    <name evidence="2" type="ORF">DFP88_103409</name>
</gene>
<dbReference type="Gene3D" id="2.130.10.10">
    <property type="entry name" value="YVTN repeat-like/Quinoprotein amine dehydrogenase"/>
    <property type="match status" value="1"/>
</dbReference>
<dbReference type="EMBL" id="QJTE01000003">
    <property type="protein sequence ID" value="PYE84045.1"/>
    <property type="molecule type" value="Genomic_DNA"/>
</dbReference>
<dbReference type="Pfam" id="PF13360">
    <property type="entry name" value="PQQ_2"/>
    <property type="match status" value="1"/>
</dbReference>
<evidence type="ECO:0000259" key="1">
    <source>
        <dbReference type="Pfam" id="PF13360"/>
    </source>
</evidence>
<dbReference type="InterPro" id="IPR018391">
    <property type="entry name" value="PQQ_b-propeller_rpt"/>
</dbReference>
<protein>
    <submittedName>
        <fullName evidence="2">Outer membrane protein assembly factor BamB</fullName>
    </submittedName>
</protein>
<accession>A0A318SRL2</accession>
<feature type="domain" description="Pyrrolo-quinoline quinone repeat" evidence="1">
    <location>
        <begin position="122"/>
        <end position="354"/>
    </location>
</feature>
<sequence>MRRFGPALIGAAVLLAGCSAPEGERLPGERLDIRAGMPGAETPSANLAAALALPAQRSNAAWTQRAGGPDHQIPHPALGASLAPLFTAPIGAGDSRRFRITADPVVAGGRIFTLDSQGLAVATSTAGARLWATDLTPASDSRGETSGGGVATDGARVYVTTGYGELSALDAATGQVIWTQELGAAGSAAPTIDNGMLYIVGRDSRGWAIEAVTGRVAWTLDSVPYGANFGGGSGAAVSGGTVVFPYPSGQVIAAATGFGLERWAASVAGDRPGRAAAVAATDISGDPVIDGGRVYAGNASGRLAALDLETGLTLWTATDGAVGPIIPAGGSLFFVSDIGQLVRLDAASGRPLWRVDLPVLKERRWPLGDLRFANYGPVLAGGRLIVPSSDGTLRQFDPVSGALLAEMPLPGGAASNPVVAGGVLYLMTGDGQLAAFR</sequence>
<reference evidence="2 3" key="1">
    <citation type="submission" date="2018-06" db="EMBL/GenBank/DDBJ databases">
        <title>Genomic Encyclopedia of Type Strains, Phase III (KMG-III): the genomes of soil and plant-associated and newly described type strains.</title>
        <authorList>
            <person name="Whitman W."/>
        </authorList>
    </citation>
    <scope>NUCLEOTIDE SEQUENCE [LARGE SCALE GENOMIC DNA]</scope>
    <source>
        <strain evidence="2 3">CECT 9025</strain>
    </source>
</reference>
<dbReference type="RefSeq" id="WP_110814833.1">
    <property type="nucleotide sequence ID" value="NZ_QJTE01000003.1"/>
</dbReference>
<dbReference type="PANTHER" id="PTHR34512">
    <property type="entry name" value="CELL SURFACE PROTEIN"/>
    <property type="match status" value="1"/>
</dbReference>
<dbReference type="InterPro" id="IPR011047">
    <property type="entry name" value="Quinoprotein_ADH-like_sf"/>
</dbReference>
<name>A0A318SRL2_9RHOB</name>
<dbReference type="PANTHER" id="PTHR34512:SF30">
    <property type="entry name" value="OUTER MEMBRANE PROTEIN ASSEMBLY FACTOR BAMB"/>
    <property type="match status" value="1"/>
</dbReference>
<dbReference type="InterPro" id="IPR002372">
    <property type="entry name" value="PQQ_rpt_dom"/>
</dbReference>
<dbReference type="PROSITE" id="PS51257">
    <property type="entry name" value="PROKAR_LIPOPROTEIN"/>
    <property type="match status" value="1"/>
</dbReference>
<proteinExistence type="predicted"/>
<dbReference type="AlphaFoldDB" id="A0A318SRL2"/>
<dbReference type="SUPFAM" id="SSF50998">
    <property type="entry name" value="Quinoprotein alcohol dehydrogenase-like"/>
    <property type="match status" value="2"/>
</dbReference>
<evidence type="ECO:0000313" key="3">
    <source>
        <dbReference type="Proteomes" id="UP000248311"/>
    </source>
</evidence>